<evidence type="ECO:0000313" key="2">
    <source>
        <dbReference type="Proteomes" id="UP000011648"/>
    </source>
</evidence>
<dbReference type="Proteomes" id="UP000011648">
    <property type="component" value="Unassembled WGS sequence"/>
</dbReference>
<evidence type="ECO:0000313" key="1">
    <source>
        <dbReference type="EMBL" id="ELY96523.1"/>
    </source>
</evidence>
<dbReference type="PATRIC" id="fig|1230458.4.peg.151"/>
<accession>M0AGN4</accession>
<comment type="caution">
    <text evidence="1">The sequence shown here is derived from an EMBL/GenBank/DDBJ whole genome shotgun (WGS) entry which is preliminary data.</text>
</comment>
<reference evidence="1 2" key="1">
    <citation type="journal article" date="2014" name="PLoS Genet.">
        <title>Phylogenetically driven sequencing of extremely halophilic archaea reveals strategies for static and dynamic osmo-response.</title>
        <authorList>
            <person name="Becker E.A."/>
            <person name="Seitzer P.M."/>
            <person name="Tritt A."/>
            <person name="Larsen D."/>
            <person name="Krusor M."/>
            <person name="Yao A.I."/>
            <person name="Wu D."/>
            <person name="Madern D."/>
            <person name="Eisen J.A."/>
            <person name="Darling A.E."/>
            <person name="Facciotti M.T."/>
        </authorList>
    </citation>
    <scope>NUCLEOTIDE SEQUENCE [LARGE SCALE GENOMIC DNA]</scope>
    <source>
        <strain evidence="1 2">DSM 12281</strain>
    </source>
</reference>
<keyword evidence="2" id="KW-1185">Reference proteome</keyword>
<protein>
    <submittedName>
        <fullName evidence="1">Uncharacterized protein</fullName>
    </submittedName>
</protein>
<dbReference type="STRING" id="1230458.C484_00820"/>
<proteinExistence type="predicted"/>
<sequence length="132" mass="15036">MFSMTEQLEDKTEHEFVFYLYEEDEEDPRFSFWLETSDGSGMSLYERLPDGQGMWLKPSEGSDHGAVEPTDELKAVISELMANDVSADRVHDLAPHERHFVQGIHGTVDQNPDAIPNPVWGWMHDAAEEVEA</sequence>
<organism evidence="1 2">
    <name type="scientific">Natrialba taiwanensis DSM 12281</name>
    <dbReference type="NCBI Taxonomy" id="1230458"/>
    <lineage>
        <taxon>Archaea</taxon>
        <taxon>Methanobacteriati</taxon>
        <taxon>Methanobacteriota</taxon>
        <taxon>Stenosarchaea group</taxon>
        <taxon>Halobacteria</taxon>
        <taxon>Halobacteriales</taxon>
        <taxon>Natrialbaceae</taxon>
        <taxon>Natrialba</taxon>
    </lineage>
</organism>
<dbReference type="EMBL" id="AOIL01000007">
    <property type="protein sequence ID" value="ELY96523.1"/>
    <property type="molecule type" value="Genomic_DNA"/>
</dbReference>
<name>M0AGN4_9EURY</name>
<gene>
    <name evidence="1" type="ORF">C484_00820</name>
</gene>
<dbReference type="AlphaFoldDB" id="M0AGN4"/>